<accession>L7F2Q0</accession>
<dbReference type="EMBL" id="AEJB01000385">
    <property type="protein sequence ID" value="ELP65419.1"/>
    <property type="molecule type" value="Genomic_DNA"/>
</dbReference>
<comment type="caution">
    <text evidence="1">The sequence shown here is derived from an EMBL/GenBank/DDBJ whole genome shotgun (WGS) entry which is preliminary data.</text>
</comment>
<sequence>MSKFSARILNQLGQFGEAEATGVRLWLIKQESSQATVEGR</sequence>
<proteinExistence type="predicted"/>
<name>L7F2Q0_STRT8</name>
<organism evidence="1 2">
    <name type="scientific">Streptomyces turgidiscabies (strain Car8)</name>
    <dbReference type="NCBI Taxonomy" id="698760"/>
    <lineage>
        <taxon>Bacteria</taxon>
        <taxon>Bacillati</taxon>
        <taxon>Actinomycetota</taxon>
        <taxon>Actinomycetes</taxon>
        <taxon>Kitasatosporales</taxon>
        <taxon>Streptomycetaceae</taxon>
        <taxon>Streptomyces</taxon>
    </lineage>
</organism>
<evidence type="ECO:0000313" key="1">
    <source>
        <dbReference type="EMBL" id="ELP65419.1"/>
    </source>
</evidence>
<gene>
    <name evidence="1" type="ORF">STRTUCAR8_04023</name>
</gene>
<dbReference type="AlphaFoldDB" id="L7F2Q0"/>
<protein>
    <submittedName>
        <fullName evidence="1">Uncharacterized protein</fullName>
    </submittedName>
</protein>
<dbReference type="RefSeq" id="WP_006379529.1">
    <property type="nucleotide sequence ID" value="NZ_AEJB01000385.1"/>
</dbReference>
<dbReference type="GeneID" id="97405100"/>
<dbReference type="PATRIC" id="fig|698760.3.peg.5767"/>
<reference evidence="1 2" key="1">
    <citation type="journal article" date="2011" name="Plasmid">
        <title>Streptomyces turgidiscabies Car8 contains a modular pathogenicity island that shares virulence genes with other actinobacterial plant pathogens.</title>
        <authorList>
            <person name="Huguet-Tapia J.C."/>
            <person name="Badger J.H."/>
            <person name="Loria R."/>
            <person name="Pettis G.S."/>
        </authorList>
    </citation>
    <scope>NUCLEOTIDE SEQUENCE [LARGE SCALE GENOMIC DNA]</scope>
    <source>
        <strain evidence="1 2">Car8</strain>
    </source>
</reference>
<dbReference type="Proteomes" id="UP000010931">
    <property type="component" value="Unassembled WGS sequence"/>
</dbReference>
<evidence type="ECO:0000313" key="2">
    <source>
        <dbReference type="Proteomes" id="UP000010931"/>
    </source>
</evidence>
<keyword evidence="2" id="KW-1185">Reference proteome</keyword>